<dbReference type="AlphaFoldDB" id="L9XUS0"/>
<sequence>MSHAVCLWVNSESAVVEIGVVIRTENKDILWFIGSVVWATERPNVVRFGVRIPIRPPPRGPTDLAHMIVHPLHIMCQFGIANYTTPCRFNTVRVRCRQVLSRFLAVSTFGAIQSSNLFRTNFA</sequence>
<organism evidence="1 2">
    <name type="scientific">Natronobacterium gregoryi (strain ATCC 43098 / DSM 3393 / CCM 3738 / CIP 104747 / IAM 13177 / JCM 8860 / NBRC 102187 / NCIMB 2189 / SP2)</name>
    <dbReference type="NCBI Taxonomy" id="797304"/>
    <lineage>
        <taxon>Archaea</taxon>
        <taxon>Methanobacteriati</taxon>
        <taxon>Methanobacteriota</taxon>
        <taxon>Stenosarchaea group</taxon>
        <taxon>Halobacteria</taxon>
        <taxon>Halobacteriales</taxon>
        <taxon>Natrialbaceae</taxon>
        <taxon>Natronobacterium</taxon>
    </lineage>
</organism>
<name>L9XUS0_NATGS</name>
<dbReference type="EMBL" id="AOIC01000101">
    <property type="protein sequence ID" value="ELY65287.1"/>
    <property type="molecule type" value="Genomic_DNA"/>
</dbReference>
<accession>L9XUS0</accession>
<evidence type="ECO:0000313" key="1">
    <source>
        <dbReference type="EMBL" id="ELY65287.1"/>
    </source>
</evidence>
<gene>
    <name evidence="1" type="ORF">C490_13800</name>
</gene>
<comment type="caution">
    <text evidence="1">The sequence shown here is derived from an EMBL/GenBank/DDBJ whole genome shotgun (WGS) entry which is preliminary data.</text>
</comment>
<evidence type="ECO:0000313" key="2">
    <source>
        <dbReference type="Proteomes" id="UP000011613"/>
    </source>
</evidence>
<reference evidence="1 2" key="1">
    <citation type="journal article" date="2014" name="PLoS Genet.">
        <title>Phylogenetically driven sequencing of extremely halophilic archaea reveals strategies for static and dynamic osmo-response.</title>
        <authorList>
            <person name="Becker E.A."/>
            <person name="Seitzer P.M."/>
            <person name="Tritt A."/>
            <person name="Larsen D."/>
            <person name="Krusor M."/>
            <person name="Yao A.I."/>
            <person name="Wu D."/>
            <person name="Madern D."/>
            <person name="Eisen J.A."/>
            <person name="Darling A.E."/>
            <person name="Facciotti M.T."/>
        </authorList>
    </citation>
    <scope>NUCLEOTIDE SEQUENCE [LARGE SCALE GENOMIC DNA]</scope>
    <source>
        <strain evidence="1 2">SP2</strain>
    </source>
</reference>
<proteinExistence type="predicted"/>
<protein>
    <submittedName>
        <fullName evidence="1">Uncharacterized protein</fullName>
    </submittedName>
</protein>
<dbReference type="Proteomes" id="UP000011613">
    <property type="component" value="Unassembled WGS sequence"/>
</dbReference>